<dbReference type="InterPro" id="IPR011010">
    <property type="entry name" value="DNA_brk_join_enz"/>
</dbReference>
<protein>
    <submittedName>
        <fullName evidence="6">Site-specific integrase</fullName>
    </submittedName>
</protein>
<evidence type="ECO:0000256" key="4">
    <source>
        <dbReference type="ARBA" id="ARBA00023172"/>
    </source>
</evidence>
<keyword evidence="4" id="KW-0233">DNA recombination</keyword>
<evidence type="ECO:0000256" key="2">
    <source>
        <dbReference type="ARBA" id="ARBA00022908"/>
    </source>
</evidence>
<dbReference type="Proteomes" id="UP001589798">
    <property type="component" value="Unassembled WGS sequence"/>
</dbReference>
<name>A0ABV6CQB7_9SPHN</name>
<comment type="similarity">
    <text evidence="1">Belongs to the 'phage' integrase family.</text>
</comment>
<evidence type="ECO:0000256" key="3">
    <source>
        <dbReference type="ARBA" id="ARBA00023125"/>
    </source>
</evidence>
<evidence type="ECO:0000256" key="1">
    <source>
        <dbReference type="ARBA" id="ARBA00008857"/>
    </source>
</evidence>
<keyword evidence="2" id="KW-0229">DNA integration</keyword>
<dbReference type="Pfam" id="PF00589">
    <property type="entry name" value="Phage_integrase"/>
    <property type="match status" value="1"/>
</dbReference>
<dbReference type="CDD" id="cd01184">
    <property type="entry name" value="INT_C_like_1"/>
    <property type="match status" value="1"/>
</dbReference>
<dbReference type="PROSITE" id="PS51898">
    <property type="entry name" value="TYR_RECOMBINASE"/>
    <property type="match status" value="1"/>
</dbReference>
<organism evidence="6 7">
    <name type="scientific">Novosphingobium soli</name>
    <dbReference type="NCBI Taxonomy" id="574956"/>
    <lineage>
        <taxon>Bacteria</taxon>
        <taxon>Pseudomonadati</taxon>
        <taxon>Pseudomonadota</taxon>
        <taxon>Alphaproteobacteria</taxon>
        <taxon>Sphingomonadales</taxon>
        <taxon>Sphingomonadaceae</taxon>
        <taxon>Novosphingobium</taxon>
    </lineage>
</organism>
<dbReference type="InterPro" id="IPR050090">
    <property type="entry name" value="Tyrosine_recombinase_XerCD"/>
</dbReference>
<dbReference type="PANTHER" id="PTHR30349">
    <property type="entry name" value="PHAGE INTEGRASE-RELATED"/>
    <property type="match status" value="1"/>
</dbReference>
<dbReference type="PANTHER" id="PTHR30349:SF41">
    <property type="entry name" value="INTEGRASE_RECOMBINASE PROTEIN MJ0367-RELATED"/>
    <property type="match status" value="1"/>
</dbReference>
<proteinExistence type="inferred from homology"/>
<feature type="non-terminal residue" evidence="6">
    <location>
        <position position="1"/>
    </location>
</feature>
<reference evidence="6 7" key="1">
    <citation type="submission" date="2024-09" db="EMBL/GenBank/DDBJ databases">
        <authorList>
            <person name="Sun Q."/>
            <person name="Mori K."/>
        </authorList>
    </citation>
    <scope>NUCLEOTIDE SEQUENCE [LARGE SCALE GENOMIC DNA]</scope>
    <source>
        <strain evidence="6 7">CCM 7706</strain>
    </source>
</reference>
<dbReference type="InterPro" id="IPR002104">
    <property type="entry name" value="Integrase_catalytic"/>
</dbReference>
<feature type="domain" description="Tyr recombinase" evidence="5">
    <location>
        <begin position="56"/>
        <end position="269"/>
    </location>
</feature>
<keyword evidence="3" id="KW-0238">DNA-binding</keyword>
<evidence type="ECO:0000313" key="6">
    <source>
        <dbReference type="EMBL" id="MFC0202924.1"/>
    </source>
</evidence>
<sequence length="283" mass="31784">NGNPGSLLSGNQQPSLLTVNKNLSGLSSFFVWAKREGYAESNPCDGLRYDADKRKNPRPPFNVEQLNKMLKSPLFVGFAGDGQEHEPGDQSTRDWRFWIPLVCLFTGARIGEIAQLRVDDVECHEGHWFIHIRHSERTGQRTKNGKSRIAPMHSVLEKIGFVEFAQHQQKRALESGNQRLFPELMLNEREQHGQASRFWRTYLARIGVKEGADGHGTHSFRHGMADQLRLAGYHDSEIAVVLGHQQASVTSGYGALRQGTAARLSEIINSAKFEGVDFSHLIE</sequence>
<evidence type="ECO:0000259" key="5">
    <source>
        <dbReference type="PROSITE" id="PS51898"/>
    </source>
</evidence>
<keyword evidence="7" id="KW-1185">Reference proteome</keyword>
<dbReference type="RefSeq" id="WP_379485797.1">
    <property type="nucleotide sequence ID" value="NZ_JBHLWK010000004.1"/>
</dbReference>
<gene>
    <name evidence="6" type="ORF">ACFFJC_01425</name>
</gene>
<accession>A0ABV6CQB7</accession>
<dbReference type="InterPro" id="IPR013762">
    <property type="entry name" value="Integrase-like_cat_sf"/>
</dbReference>
<dbReference type="SUPFAM" id="SSF56349">
    <property type="entry name" value="DNA breaking-rejoining enzymes"/>
    <property type="match status" value="1"/>
</dbReference>
<comment type="caution">
    <text evidence="6">The sequence shown here is derived from an EMBL/GenBank/DDBJ whole genome shotgun (WGS) entry which is preliminary data.</text>
</comment>
<evidence type="ECO:0000313" key="7">
    <source>
        <dbReference type="Proteomes" id="UP001589798"/>
    </source>
</evidence>
<dbReference type="Gene3D" id="1.10.443.10">
    <property type="entry name" value="Intergrase catalytic core"/>
    <property type="match status" value="1"/>
</dbReference>
<dbReference type="EMBL" id="JBHLWK010000004">
    <property type="protein sequence ID" value="MFC0202924.1"/>
    <property type="molecule type" value="Genomic_DNA"/>
</dbReference>